<evidence type="ECO:0000256" key="5">
    <source>
        <dbReference type="ARBA" id="ARBA00022801"/>
    </source>
</evidence>
<evidence type="ECO:0000313" key="8">
    <source>
        <dbReference type="Proteomes" id="UP000009374"/>
    </source>
</evidence>
<dbReference type="SUPFAM" id="SSF56235">
    <property type="entry name" value="N-terminal nucleophile aminohydrolases (Ntn hydrolases)"/>
    <property type="match status" value="1"/>
</dbReference>
<sequence length="265" mass="28783">MDTLSFRAFSPPFDSSSFVEVLRASGRLPAALSLEVPAIGTLPHATTVLALRYEGGVVMAGDRQASEGYQVASRAISKVLPVDRSSCVAIAGAAGPALEMARLFRVEIEHYEKLEGVMLSTPGKANKLAQMVREALPMAMQGLVVVPLFAAYDPESRRGRIYKYDPAGGRYEEESYHANGSGGLFARNALKMLYREGLSRDEAVEAALRALYEAADEDLGTGGPDFVREIYPTVFTMDADGVREQTQDDVAAYYRAFVAGLRKKE</sequence>
<keyword evidence="8" id="KW-1185">Reference proteome</keyword>
<dbReference type="PANTHER" id="PTHR32194:SF0">
    <property type="entry name" value="ATP-DEPENDENT PROTEASE SUBUNIT HSLV"/>
    <property type="match status" value="1"/>
</dbReference>
<dbReference type="GO" id="GO:0005839">
    <property type="term" value="C:proteasome core complex"/>
    <property type="evidence" value="ECO:0007669"/>
    <property type="project" value="InterPro"/>
</dbReference>
<dbReference type="GO" id="GO:0010498">
    <property type="term" value="P:proteasomal protein catabolic process"/>
    <property type="evidence" value="ECO:0007669"/>
    <property type="project" value="InterPro"/>
</dbReference>
<keyword evidence="3" id="KW-0645">Protease</keyword>
<accession>C6HX19</accession>
<dbReference type="PANTHER" id="PTHR32194">
    <property type="entry name" value="METALLOPROTEASE TLDD"/>
    <property type="match status" value="1"/>
</dbReference>
<name>C6HX19_9BACT</name>
<dbReference type="InterPro" id="IPR022483">
    <property type="entry name" value="PSB_actinobac"/>
</dbReference>
<dbReference type="GO" id="GO:0005737">
    <property type="term" value="C:cytoplasm"/>
    <property type="evidence" value="ECO:0007669"/>
    <property type="project" value="TreeGrafter"/>
</dbReference>
<dbReference type="MEROPS" id="T01.005"/>
<dbReference type="AlphaFoldDB" id="C6HX19"/>
<dbReference type="GO" id="GO:0004298">
    <property type="term" value="F:threonine-type endopeptidase activity"/>
    <property type="evidence" value="ECO:0007669"/>
    <property type="project" value="UniProtKB-KW"/>
</dbReference>
<reference evidence="7 8" key="1">
    <citation type="journal article" date="2009" name="Appl. Environ. Microbiol.">
        <title>Community genomic and proteomic analyses of chemoautotrophic iron-oxidizing "Leptospirillum rubarum" (Group II) and "Leptospirillum ferrodiazotrophum" (Group III) bacteria in acid mine drainage biofilms.</title>
        <authorList>
            <person name="Goltsman D.S."/>
            <person name="Denef V.J."/>
            <person name="Singer S.W."/>
            <person name="VerBerkmoes N.C."/>
            <person name="Lefsrud M."/>
            <person name="Mueller R.S."/>
            <person name="Dick G.J."/>
            <person name="Sun C.L."/>
            <person name="Wheeler K.E."/>
            <person name="Zemla A."/>
            <person name="Baker B.J."/>
            <person name="Hauser L."/>
            <person name="Land M."/>
            <person name="Shah M.B."/>
            <person name="Thelen M.P."/>
            <person name="Hettich R.L."/>
            <person name="Banfield J.F."/>
        </authorList>
    </citation>
    <scope>NUCLEOTIDE SEQUENCE [LARGE SCALE GENOMIC DNA]</scope>
</reference>
<keyword evidence="6 7" id="KW-0647">Proteasome</keyword>
<evidence type="ECO:0000256" key="6">
    <source>
        <dbReference type="ARBA" id="ARBA00022942"/>
    </source>
</evidence>
<evidence type="ECO:0000256" key="4">
    <source>
        <dbReference type="ARBA" id="ARBA00022698"/>
    </source>
</evidence>
<keyword evidence="2" id="KW-0963">Cytoplasm</keyword>
<evidence type="ECO:0000313" key="7">
    <source>
        <dbReference type="EMBL" id="EES52729.1"/>
    </source>
</evidence>
<dbReference type="EMBL" id="GG693873">
    <property type="protein sequence ID" value="EES52729.1"/>
    <property type="molecule type" value="Genomic_DNA"/>
</dbReference>
<dbReference type="NCBIfam" id="TIGR03690">
    <property type="entry name" value="20S_bact_beta"/>
    <property type="match status" value="1"/>
</dbReference>
<evidence type="ECO:0000256" key="1">
    <source>
        <dbReference type="ARBA" id="ARBA00001198"/>
    </source>
</evidence>
<dbReference type="InterPro" id="IPR001353">
    <property type="entry name" value="Proteasome_sua/b"/>
</dbReference>
<proteinExistence type="predicted"/>
<dbReference type="Pfam" id="PF00227">
    <property type="entry name" value="Proteasome"/>
    <property type="match status" value="1"/>
</dbReference>
<gene>
    <name evidence="7" type="ORF">UBAL3_92050101</name>
</gene>
<evidence type="ECO:0000256" key="3">
    <source>
        <dbReference type="ARBA" id="ARBA00022670"/>
    </source>
</evidence>
<dbReference type="InterPro" id="IPR023333">
    <property type="entry name" value="Proteasome_suB-type"/>
</dbReference>
<protein>
    <submittedName>
        <fullName evidence="7">Putative 20S proteasome beta-subunit</fullName>
    </submittedName>
</protein>
<dbReference type="InterPro" id="IPR029055">
    <property type="entry name" value="Ntn_hydrolases_N"/>
</dbReference>
<organism evidence="7 8">
    <name type="scientific">Leptospirillum ferrodiazotrophum</name>
    <dbReference type="NCBI Taxonomy" id="412449"/>
    <lineage>
        <taxon>Bacteria</taxon>
        <taxon>Pseudomonadati</taxon>
        <taxon>Nitrospirota</taxon>
        <taxon>Nitrospiria</taxon>
        <taxon>Nitrospirales</taxon>
        <taxon>Nitrospiraceae</taxon>
        <taxon>Leptospirillum</taxon>
    </lineage>
</organism>
<dbReference type="Gene3D" id="3.60.20.10">
    <property type="entry name" value="Glutamine Phosphoribosylpyrophosphate, subunit 1, domain 1"/>
    <property type="match status" value="1"/>
</dbReference>
<dbReference type="PROSITE" id="PS51476">
    <property type="entry name" value="PROTEASOME_BETA_2"/>
    <property type="match status" value="1"/>
</dbReference>
<comment type="catalytic activity">
    <reaction evidence="1">
        <text>Cleavage of peptide bonds with very broad specificity.</text>
        <dbReference type="EC" id="3.4.25.1"/>
    </reaction>
</comment>
<dbReference type="CDD" id="cd01906">
    <property type="entry name" value="proteasome_protease_HslV"/>
    <property type="match status" value="1"/>
</dbReference>
<evidence type="ECO:0000256" key="2">
    <source>
        <dbReference type="ARBA" id="ARBA00022490"/>
    </source>
</evidence>
<dbReference type="Proteomes" id="UP000009374">
    <property type="component" value="Unassembled WGS sequence"/>
</dbReference>
<keyword evidence="4" id="KW-0888">Threonine protease</keyword>
<keyword evidence="5" id="KW-0378">Hydrolase</keyword>